<evidence type="ECO:0008006" key="4">
    <source>
        <dbReference type="Google" id="ProtNLM"/>
    </source>
</evidence>
<organism evidence="1">
    <name type="scientific">Gaeumannomyces tritici (strain R3-111a-1)</name>
    <name type="common">Wheat and barley take-all root rot fungus</name>
    <name type="synonym">Gaeumannomyces graminis var. tritici</name>
    <dbReference type="NCBI Taxonomy" id="644352"/>
    <lineage>
        <taxon>Eukaryota</taxon>
        <taxon>Fungi</taxon>
        <taxon>Dikarya</taxon>
        <taxon>Ascomycota</taxon>
        <taxon>Pezizomycotina</taxon>
        <taxon>Sordariomycetes</taxon>
        <taxon>Sordariomycetidae</taxon>
        <taxon>Magnaporthales</taxon>
        <taxon>Magnaporthaceae</taxon>
        <taxon>Gaeumannomyces</taxon>
    </lineage>
</organism>
<dbReference type="EnsemblFungi" id="EJT81208">
    <property type="protein sequence ID" value="EJT81208"/>
    <property type="gene ID" value="GGTG_01192"/>
</dbReference>
<dbReference type="HOGENOM" id="CLU_767355_0_0_1"/>
<dbReference type="AlphaFoldDB" id="J3NIV8"/>
<dbReference type="GeneID" id="20341650"/>
<dbReference type="VEuPathDB" id="FungiDB:GGTG_01192"/>
<accession>J3NIV8</accession>
<dbReference type="EMBL" id="GL385395">
    <property type="protein sequence ID" value="EJT81208.1"/>
    <property type="molecule type" value="Genomic_DNA"/>
</dbReference>
<dbReference type="Proteomes" id="UP000006039">
    <property type="component" value="Unassembled WGS sequence"/>
</dbReference>
<reference evidence="2" key="4">
    <citation type="journal article" date="2015" name="G3 (Bethesda)">
        <title>Genome sequences of three phytopathogenic species of the Magnaporthaceae family of fungi.</title>
        <authorList>
            <person name="Okagaki L.H."/>
            <person name="Nunes C.C."/>
            <person name="Sailsbery J."/>
            <person name="Clay B."/>
            <person name="Brown D."/>
            <person name="John T."/>
            <person name="Oh Y."/>
            <person name="Young N."/>
            <person name="Fitzgerald M."/>
            <person name="Haas B.J."/>
            <person name="Zeng Q."/>
            <person name="Young S."/>
            <person name="Adiconis X."/>
            <person name="Fan L."/>
            <person name="Levin J.Z."/>
            <person name="Mitchell T.K."/>
            <person name="Okubara P.A."/>
            <person name="Farman M.L."/>
            <person name="Kohn L.M."/>
            <person name="Birren B."/>
            <person name="Ma L.-J."/>
            <person name="Dean R.A."/>
        </authorList>
    </citation>
    <scope>NUCLEOTIDE SEQUENCE</scope>
    <source>
        <strain evidence="2">R3-111a-1</strain>
    </source>
</reference>
<dbReference type="InterPro" id="IPR052895">
    <property type="entry name" value="HetReg/Transcr_Mod"/>
</dbReference>
<dbReference type="RefSeq" id="XP_009217217.1">
    <property type="nucleotide sequence ID" value="XM_009218953.1"/>
</dbReference>
<reference evidence="1" key="2">
    <citation type="submission" date="2010-07" db="EMBL/GenBank/DDBJ databases">
        <authorList>
            <consortium name="The Broad Institute Genome Sequencing Platform"/>
            <consortium name="Broad Institute Genome Sequencing Center for Infectious Disease"/>
            <person name="Ma L.-J."/>
            <person name="Dead R."/>
            <person name="Young S."/>
            <person name="Zeng Q."/>
            <person name="Koehrsen M."/>
            <person name="Alvarado L."/>
            <person name="Berlin A."/>
            <person name="Chapman S.B."/>
            <person name="Chen Z."/>
            <person name="Freedman E."/>
            <person name="Gellesch M."/>
            <person name="Goldberg J."/>
            <person name="Griggs A."/>
            <person name="Gujja S."/>
            <person name="Heilman E.R."/>
            <person name="Heiman D."/>
            <person name="Hepburn T."/>
            <person name="Howarth C."/>
            <person name="Jen D."/>
            <person name="Larson L."/>
            <person name="Mehta T."/>
            <person name="Neiman D."/>
            <person name="Pearson M."/>
            <person name="Roberts A."/>
            <person name="Saif S."/>
            <person name="Shea T."/>
            <person name="Shenoy N."/>
            <person name="Sisk P."/>
            <person name="Stolte C."/>
            <person name="Sykes S."/>
            <person name="Walk T."/>
            <person name="White J."/>
            <person name="Yandava C."/>
            <person name="Haas B."/>
            <person name="Nusbaum C."/>
            <person name="Birren B."/>
        </authorList>
    </citation>
    <scope>NUCLEOTIDE SEQUENCE</scope>
    <source>
        <strain evidence="1">R3-111a-1</strain>
    </source>
</reference>
<gene>
    <name evidence="2" type="primary">20341650</name>
    <name evidence="1" type="ORF">GGTG_01192</name>
</gene>
<proteinExistence type="predicted"/>
<dbReference type="STRING" id="644352.J3NIV8"/>
<protein>
    <recommendedName>
        <fullName evidence="4">Heterokaryon incompatibility domain-containing protein</fullName>
    </recommendedName>
</protein>
<dbReference type="PANTHER" id="PTHR24148">
    <property type="entry name" value="ANKYRIN REPEAT DOMAIN-CONTAINING PROTEIN 39 HOMOLOG-RELATED"/>
    <property type="match status" value="1"/>
</dbReference>
<name>J3NIV8_GAET3</name>
<reference evidence="3" key="1">
    <citation type="submission" date="2010-07" db="EMBL/GenBank/DDBJ databases">
        <title>The genome sequence of Gaeumannomyces graminis var. tritici strain R3-111a-1.</title>
        <authorList>
            <consortium name="The Broad Institute Genome Sequencing Platform"/>
            <person name="Ma L.-J."/>
            <person name="Dead R."/>
            <person name="Young S."/>
            <person name="Zeng Q."/>
            <person name="Koehrsen M."/>
            <person name="Alvarado L."/>
            <person name="Berlin A."/>
            <person name="Chapman S.B."/>
            <person name="Chen Z."/>
            <person name="Freedman E."/>
            <person name="Gellesch M."/>
            <person name="Goldberg J."/>
            <person name="Griggs A."/>
            <person name="Gujja S."/>
            <person name="Heilman E.R."/>
            <person name="Heiman D."/>
            <person name="Hepburn T."/>
            <person name="Howarth C."/>
            <person name="Jen D."/>
            <person name="Larson L."/>
            <person name="Mehta T."/>
            <person name="Neiman D."/>
            <person name="Pearson M."/>
            <person name="Roberts A."/>
            <person name="Saif S."/>
            <person name="Shea T."/>
            <person name="Shenoy N."/>
            <person name="Sisk P."/>
            <person name="Stolte C."/>
            <person name="Sykes S."/>
            <person name="Walk T."/>
            <person name="White J."/>
            <person name="Yandava C."/>
            <person name="Haas B."/>
            <person name="Nusbaum C."/>
            <person name="Birren B."/>
        </authorList>
    </citation>
    <scope>NUCLEOTIDE SEQUENCE [LARGE SCALE GENOMIC DNA]</scope>
    <source>
        <strain evidence="3">R3-111a-1</strain>
    </source>
</reference>
<keyword evidence="3" id="KW-1185">Reference proteome</keyword>
<dbReference type="eggNOG" id="ENOG502SMU2">
    <property type="taxonomic scope" value="Eukaryota"/>
</dbReference>
<reference evidence="1" key="3">
    <citation type="submission" date="2010-09" db="EMBL/GenBank/DDBJ databases">
        <title>Annotation of Gaeumannomyces graminis var. tritici R3-111a-1.</title>
        <authorList>
            <consortium name="The Broad Institute Genome Sequencing Platform"/>
            <person name="Ma L.-J."/>
            <person name="Dead R."/>
            <person name="Young S.K."/>
            <person name="Zeng Q."/>
            <person name="Gargeya S."/>
            <person name="Fitzgerald M."/>
            <person name="Haas B."/>
            <person name="Abouelleil A."/>
            <person name="Alvarado L."/>
            <person name="Arachchi H.M."/>
            <person name="Berlin A."/>
            <person name="Brown A."/>
            <person name="Chapman S.B."/>
            <person name="Chen Z."/>
            <person name="Dunbar C."/>
            <person name="Freedman E."/>
            <person name="Gearin G."/>
            <person name="Gellesch M."/>
            <person name="Goldberg J."/>
            <person name="Griggs A."/>
            <person name="Gujja S."/>
            <person name="Heiman D."/>
            <person name="Howarth C."/>
            <person name="Larson L."/>
            <person name="Lui A."/>
            <person name="MacDonald P.J.P."/>
            <person name="Mehta T."/>
            <person name="Montmayeur A."/>
            <person name="Murphy C."/>
            <person name="Neiman D."/>
            <person name="Pearson M."/>
            <person name="Priest M."/>
            <person name="Roberts A."/>
            <person name="Saif S."/>
            <person name="Shea T."/>
            <person name="Shenoy N."/>
            <person name="Sisk P."/>
            <person name="Stolte C."/>
            <person name="Sykes S."/>
            <person name="Yandava C."/>
            <person name="Wortman J."/>
            <person name="Nusbaum C."/>
            <person name="Birren B."/>
        </authorList>
    </citation>
    <scope>NUCLEOTIDE SEQUENCE</scope>
    <source>
        <strain evidence="1">R3-111a-1</strain>
    </source>
</reference>
<dbReference type="PANTHER" id="PTHR24148:SF64">
    <property type="entry name" value="HETEROKARYON INCOMPATIBILITY DOMAIN-CONTAINING PROTEIN"/>
    <property type="match status" value="1"/>
</dbReference>
<sequence length="361" mass="39442">MASESIYKPLDPSRQEIRLEILSFDVEDKSSVISCRIHVVSLLDKPDFVALSYVWGNPADTVEMRVGGAPFKATGDVQEKNYQIPLMRPIYSGARLVAGSLGPGDDEARLLDAIRYLSDRPYFRRVWILQEVVLAISIIFMGGGRAVDFGSHEFALFDIPTLLLVAKPRCASSPERWQVAQPVLRKCFSMMSLFVSLRHPSTDGSAAREQTGFNYDATNKHDHVYGALGMTGIRAAVDYARPLGEVYGEAVKTALEDGVAAYLDPLVSFGGVGRRPDVPSWAPCPEPFDSGRQFVWGMGSQHGMSDALDREMGGLPRRRRRPGVVAPAAPGGHGILALPARGVRVQAVARRYAIPNCRGEG</sequence>
<evidence type="ECO:0000313" key="1">
    <source>
        <dbReference type="EMBL" id="EJT81208.1"/>
    </source>
</evidence>
<reference evidence="2" key="5">
    <citation type="submission" date="2018-04" db="UniProtKB">
        <authorList>
            <consortium name="EnsemblFungi"/>
        </authorList>
    </citation>
    <scope>IDENTIFICATION</scope>
    <source>
        <strain evidence="2">R3-111a-1</strain>
    </source>
</reference>
<evidence type="ECO:0000313" key="3">
    <source>
        <dbReference type="Proteomes" id="UP000006039"/>
    </source>
</evidence>
<evidence type="ECO:0000313" key="2">
    <source>
        <dbReference type="EnsemblFungi" id="EJT81208"/>
    </source>
</evidence>
<dbReference type="OrthoDB" id="5386682at2759"/>